<proteinExistence type="predicted"/>
<gene>
    <name evidence="3" type="ORF">CROQUDRAFT_722476</name>
</gene>
<feature type="compositionally biased region" description="Low complexity" evidence="1">
    <location>
        <begin position="34"/>
        <end position="46"/>
    </location>
</feature>
<accession>A0A9P6NN16</accession>
<protein>
    <submittedName>
        <fullName evidence="3">Uncharacterized protein</fullName>
    </submittedName>
</protein>
<keyword evidence="2" id="KW-0732">Signal</keyword>
<reference evidence="3" key="1">
    <citation type="submission" date="2013-11" db="EMBL/GenBank/DDBJ databases">
        <title>Genome sequence of the fusiform rust pathogen reveals effectors for host alternation and coevolution with pine.</title>
        <authorList>
            <consortium name="DOE Joint Genome Institute"/>
            <person name="Smith K."/>
            <person name="Pendleton A."/>
            <person name="Kubisiak T."/>
            <person name="Anderson C."/>
            <person name="Salamov A."/>
            <person name="Aerts A."/>
            <person name="Riley R."/>
            <person name="Clum A."/>
            <person name="Lindquist E."/>
            <person name="Ence D."/>
            <person name="Campbell M."/>
            <person name="Kronenberg Z."/>
            <person name="Feau N."/>
            <person name="Dhillon B."/>
            <person name="Hamelin R."/>
            <person name="Burleigh J."/>
            <person name="Smith J."/>
            <person name="Yandell M."/>
            <person name="Nelson C."/>
            <person name="Grigoriev I."/>
            <person name="Davis J."/>
        </authorList>
    </citation>
    <scope>NUCLEOTIDE SEQUENCE</scope>
    <source>
        <strain evidence="3">G11</strain>
    </source>
</reference>
<dbReference type="EMBL" id="MU167252">
    <property type="protein sequence ID" value="KAG0147048.1"/>
    <property type="molecule type" value="Genomic_DNA"/>
</dbReference>
<keyword evidence="4" id="KW-1185">Reference proteome</keyword>
<feature type="region of interest" description="Disordered" evidence="1">
    <location>
        <begin position="22"/>
        <end position="66"/>
    </location>
</feature>
<sequence>MSLFHSTLGTLLLKANIGLACTPPPKSPSPPINPNTTSTNTYNSNSHLQPLHQKPLQPTQLPSWPHKKLQSHLNTSTSNLLLMTPSDHYWILSIDLQNDDPFKKIPKIICHLAHTNTQPGHIIKPAIGQEKNQTYLSYHTQFQVLNCQNLFNSSLTLNNLQVLSQTMNLHVTWFTHLLSHHQTTLTFEFVS</sequence>
<evidence type="ECO:0000313" key="3">
    <source>
        <dbReference type="EMBL" id="KAG0147048.1"/>
    </source>
</evidence>
<evidence type="ECO:0000256" key="2">
    <source>
        <dbReference type="SAM" id="SignalP"/>
    </source>
</evidence>
<dbReference type="Proteomes" id="UP000886653">
    <property type="component" value="Unassembled WGS sequence"/>
</dbReference>
<feature type="compositionally biased region" description="Pro residues" evidence="1">
    <location>
        <begin position="22"/>
        <end position="33"/>
    </location>
</feature>
<name>A0A9P6NN16_9BASI</name>
<feature type="chain" id="PRO_5040446558" evidence="2">
    <location>
        <begin position="21"/>
        <end position="191"/>
    </location>
</feature>
<dbReference type="AlphaFoldDB" id="A0A9P6NN16"/>
<evidence type="ECO:0000313" key="4">
    <source>
        <dbReference type="Proteomes" id="UP000886653"/>
    </source>
</evidence>
<comment type="caution">
    <text evidence="3">The sequence shown here is derived from an EMBL/GenBank/DDBJ whole genome shotgun (WGS) entry which is preliminary data.</text>
</comment>
<feature type="signal peptide" evidence="2">
    <location>
        <begin position="1"/>
        <end position="20"/>
    </location>
</feature>
<evidence type="ECO:0000256" key="1">
    <source>
        <dbReference type="SAM" id="MobiDB-lite"/>
    </source>
</evidence>
<organism evidence="3 4">
    <name type="scientific">Cronartium quercuum f. sp. fusiforme G11</name>
    <dbReference type="NCBI Taxonomy" id="708437"/>
    <lineage>
        <taxon>Eukaryota</taxon>
        <taxon>Fungi</taxon>
        <taxon>Dikarya</taxon>
        <taxon>Basidiomycota</taxon>
        <taxon>Pucciniomycotina</taxon>
        <taxon>Pucciniomycetes</taxon>
        <taxon>Pucciniales</taxon>
        <taxon>Coleosporiaceae</taxon>
        <taxon>Cronartium</taxon>
    </lineage>
</organism>